<dbReference type="PROSITE" id="PS50879">
    <property type="entry name" value="RNASE_H_1"/>
    <property type="match status" value="1"/>
</dbReference>
<dbReference type="Gene3D" id="3.30.70.270">
    <property type="match status" value="1"/>
</dbReference>
<dbReference type="InterPro" id="IPR043128">
    <property type="entry name" value="Rev_trsase/Diguanyl_cyclase"/>
</dbReference>
<dbReference type="InterPro" id="IPR036397">
    <property type="entry name" value="RNaseH_sf"/>
</dbReference>
<evidence type="ECO:0000259" key="1">
    <source>
        <dbReference type="PROSITE" id="PS50879"/>
    </source>
</evidence>
<name>A0AAE1W7S9_9LAMI</name>
<dbReference type="Gene3D" id="3.30.420.10">
    <property type="entry name" value="Ribonuclease H-like superfamily/Ribonuclease H"/>
    <property type="match status" value="1"/>
</dbReference>
<evidence type="ECO:0000313" key="3">
    <source>
        <dbReference type="Proteomes" id="UP001289374"/>
    </source>
</evidence>
<dbReference type="EMBL" id="JACGWL010000014">
    <property type="protein sequence ID" value="KAK4388301.1"/>
    <property type="molecule type" value="Genomic_DNA"/>
</dbReference>
<evidence type="ECO:0000313" key="2">
    <source>
        <dbReference type="EMBL" id="KAK4388301.1"/>
    </source>
</evidence>
<gene>
    <name evidence="2" type="ORF">Sango_2436700</name>
</gene>
<feature type="domain" description="RNase H type-1" evidence="1">
    <location>
        <begin position="151"/>
        <end position="230"/>
    </location>
</feature>
<dbReference type="GO" id="GO:0004523">
    <property type="term" value="F:RNA-DNA hybrid ribonuclease activity"/>
    <property type="evidence" value="ECO:0007669"/>
    <property type="project" value="InterPro"/>
</dbReference>
<protein>
    <recommendedName>
        <fullName evidence="1">RNase H type-1 domain-containing protein</fullName>
    </recommendedName>
</protein>
<dbReference type="PANTHER" id="PTHR48475:SF2">
    <property type="entry name" value="RIBONUCLEASE H"/>
    <property type="match status" value="1"/>
</dbReference>
<dbReference type="GO" id="GO:0003676">
    <property type="term" value="F:nucleic acid binding"/>
    <property type="evidence" value="ECO:0007669"/>
    <property type="project" value="InterPro"/>
</dbReference>
<dbReference type="InterPro" id="IPR012337">
    <property type="entry name" value="RNaseH-like_sf"/>
</dbReference>
<dbReference type="Proteomes" id="UP001289374">
    <property type="component" value="Unassembled WGS sequence"/>
</dbReference>
<dbReference type="PANTHER" id="PTHR48475">
    <property type="entry name" value="RIBONUCLEASE H"/>
    <property type="match status" value="1"/>
</dbReference>
<sequence>MKAQANANEVQKLTGKIPVLSRFISKAEEKSLPFFKVLRKAKQFKWDTSAQRAFEELKKYLAGLPLLVKPIQGDTLYLYFSTTPKLLALYSFVKREESKCQFTILVKYLMEQKNELSEYDISYLPRTTIKAQALADFISEMMGTPMEEASKVEKWLLHVDGSSTTQGSGEGVVITSPHKEYLEFAIKFGFKTSNNEAEYEAMVIGMRMAHDVRVRHLVAYLDSQLIVKPV</sequence>
<dbReference type="SUPFAM" id="SSF53098">
    <property type="entry name" value="Ribonuclease H-like"/>
    <property type="match status" value="1"/>
</dbReference>
<dbReference type="AlphaFoldDB" id="A0AAE1W7S9"/>
<dbReference type="SUPFAM" id="SSF56672">
    <property type="entry name" value="DNA/RNA polymerases"/>
    <property type="match status" value="1"/>
</dbReference>
<reference evidence="2" key="2">
    <citation type="journal article" date="2024" name="Plant">
        <title>Genomic evolution and insights into agronomic trait innovations of Sesamum species.</title>
        <authorList>
            <person name="Miao H."/>
            <person name="Wang L."/>
            <person name="Qu L."/>
            <person name="Liu H."/>
            <person name="Sun Y."/>
            <person name="Le M."/>
            <person name="Wang Q."/>
            <person name="Wei S."/>
            <person name="Zheng Y."/>
            <person name="Lin W."/>
            <person name="Duan Y."/>
            <person name="Cao H."/>
            <person name="Xiong S."/>
            <person name="Wang X."/>
            <person name="Wei L."/>
            <person name="Li C."/>
            <person name="Ma Q."/>
            <person name="Ju M."/>
            <person name="Zhao R."/>
            <person name="Li G."/>
            <person name="Mu C."/>
            <person name="Tian Q."/>
            <person name="Mei H."/>
            <person name="Zhang T."/>
            <person name="Gao T."/>
            <person name="Zhang H."/>
        </authorList>
    </citation>
    <scope>NUCLEOTIDE SEQUENCE</scope>
    <source>
        <strain evidence="2">K16</strain>
    </source>
</reference>
<proteinExistence type="predicted"/>
<accession>A0AAE1W7S9</accession>
<dbReference type="InterPro" id="IPR043502">
    <property type="entry name" value="DNA/RNA_pol_sf"/>
</dbReference>
<keyword evidence="3" id="KW-1185">Reference proteome</keyword>
<comment type="caution">
    <text evidence="2">The sequence shown here is derived from an EMBL/GenBank/DDBJ whole genome shotgun (WGS) entry which is preliminary data.</text>
</comment>
<organism evidence="2 3">
    <name type="scientific">Sesamum angolense</name>
    <dbReference type="NCBI Taxonomy" id="2727404"/>
    <lineage>
        <taxon>Eukaryota</taxon>
        <taxon>Viridiplantae</taxon>
        <taxon>Streptophyta</taxon>
        <taxon>Embryophyta</taxon>
        <taxon>Tracheophyta</taxon>
        <taxon>Spermatophyta</taxon>
        <taxon>Magnoliopsida</taxon>
        <taxon>eudicotyledons</taxon>
        <taxon>Gunneridae</taxon>
        <taxon>Pentapetalae</taxon>
        <taxon>asterids</taxon>
        <taxon>lamiids</taxon>
        <taxon>Lamiales</taxon>
        <taxon>Pedaliaceae</taxon>
        <taxon>Sesamum</taxon>
    </lineage>
</organism>
<dbReference type="Pfam" id="PF13456">
    <property type="entry name" value="RVT_3"/>
    <property type="match status" value="1"/>
</dbReference>
<reference evidence="2" key="1">
    <citation type="submission" date="2020-06" db="EMBL/GenBank/DDBJ databases">
        <authorList>
            <person name="Li T."/>
            <person name="Hu X."/>
            <person name="Zhang T."/>
            <person name="Song X."/>
            <person name="Zhang H."/>
            <person name="Dai N."/>
            <person name="Sheng W."/>
            <person name="Hou X."/>
            <person name="Wei L."/>
        </authorList>
    </citation>
    <scope>NUCLEOTIDE SEQUENCE</scope>
    <source>
        <strain evidence="2">K16</strain>
        <tissue evidence="2">Leaf</tissue>
    </source>
</reference>
<dbReference type="InterPro" id="IPR002156">
    <property type="entry name" value="RNaseH_domain"/>
</dbReference>